<keyword evidence="2" id="KW-1185">Reference proteome</keyword>
<organism evidence="1 2">
    <name type="scientific">Laccaria amethystina LaAM-08-1</name>
    <dbReference type="NCBI Taxonomy" id="1095629"/>
    <lineage>
        <taxon>Eukaryota</taxon>
        <taxon>Fungi</taxon>
        <taxon>Dikarya</taxon>
        <taxon>Basidiomycota</taxon>
        <taxon>Agaricomycotina</taxon>
        <taxon>Agaricomycetes</taxon>
        <taxon>Agaricomycetidae</taxon>
        <taxon>Agaricales</taxon>
        <taxon>Agaricineae</taxon>
        <taxon>Hydnangiaceae</taxon>
        <taxon>Laccaria</taxon>
    </lineage>
</organism>
<dbReference type="HOGENOM" id="CLU_2455062_0_0_1"/>
<dbReference type="AlphaFoldDB" id="A0A0C9XJ67"/>
<accession>A0A0C9XJ67</accession>
<evidence type="ECO:0000313" key="1">
    <source>
        <dbReference type="EMBL" id="KIJ97636.1"/>
    </source>
</evidence>
<dbReference type="Proteomes" id="UP000054477">
    <property type="component" value="Unassembled WGS sequence"/>
</dbReference>
<name>A0A0C9XJ67_9AGAR</name>
<evidence type="ECO:0000313" key="2">
    <source>
        <dbReference type="Proteomes" id="UP000054477"/>
    </source>
</evidence>
<dbReference type="EMBL" id="KN838688">
    <property type="protein sequence ID" value="KIJ97636.1"/>
    <property type="molecule type" value="Genomic_DNA"/>
</dbReference>
<proteinExistence type="predicted"/>
<sequence>MAIIAGVEGGLMIVVPVPNFVSGPFTFRYQQEFYMHIPFALFRLTIFTSHAVPSLERLFMSSPTLPLLAFSDRYHHHIVAPDVTASVGR</sequence>
<reference evidence="2" key="2">
    <citation type="submission" date="2015-01" db="EMBL/GenBank/DDBJ databases">
        <title>Evolutionary Origins and Diversification of the Mycorrhizal Mutualists.</title>
        <authorList>
            <consortium name="DOE Joint Genome Institute"/>
            <consortium name="Mycorrhizal Genomics Consortium"/>
            <person name="Kohler A."/>
            <person name="Kuo A."/>
            <person name="Nagy L.G."/>
            <person name="Floudas D."/>
            <person name="Copeland A."/>
            <person name="Barry K.W."/>
            <person name="Cichocki N."/>
            <person name="Veneault-Fourrey C."/>
            <person name="LaButti K."/>
            <person name="Lindquist E.A."/>
            <person name="Lipzen A."/>
            <person name="Lundell T."/>
            <person name="Morin E."/>
            <person name="Murat C."/>
            <person name="Riley R."/>
            <person name="Ohm R."/>
            <person name="Sun H."/>
            <person name="Tunlid A."/>
            <person name="Henrissat B."/>
            <person name="Grigoriev I.V."/>
            <person name="Hibbett D.S."/>
            <person name="Martin F."/>
        </authorList>
    </citation>
    <scope>NUCLEOTIDE SEQUENCE [LARGE SCALE GENOMIC DNA]</scope>
    <source>
        <strain evidence="2">LaAM-08-1</strain>
    </source>
</reference>
<reference evidence="1 2" key="1">
    <citation type="submission" date="2014-04" db="EMBL/GenBank/DDBJ databases">
        <authorList>
            <consortium name="DOE Joint Genome Institute"/>
            <person name="Kuo A."/>
            <person name="Kohler A."/>
            <person name="Nagy L.G."/>
            <person name="Floudas D."/>
            <person name="Copeland A."/>
            <person name="Barry K.W."/>
            <person name="Cichocki N."/>
            <person name="Veneault-Fourrey C."/>
            <person name="LaButti K."/>
            <person name="Lindquist E.A."/>
            <person name="Lipzen A."/>
            <person name="Lundell T."/>
            <person name="Morin E."/>
            <person name="Murat C."/>
            <person name="Sun H."/>
            <person name="Tunlid A."/>
            <person name="Henrissat B."/>
            <person name="Grigoriev I.V."/>
            <person name="Hibbett D.S."/>
            <person name="Martin F."/>
            <person name="Nordberg H.P."/>
            <person name="Cantor M.N."/>
            <person name="Hua S.X."/>
        </authorList>
    </citation>
    <scope>NUCLEOTIDE SEQUENCE [LARGE SCALE GENOMIC DNA]</scope>
    <source>
        <strain evidence="1 2">LaAM-08-1</strain>
    </source>
</reference>
<gene>
    <name evidence="1" type="ORF">K443DRAFT_681394</name>
</gene>
<protein>
    <submittedName>
        <fullName evidence="1">Uncharacterized protein</fullName>
    </submittedName>
</protein>